<feature type="domain" description="Helix-turn-helix conjugative transposon-like" evidence="1">
    <location>
        <begin position="7"/>
        <end position="63"/>
    </location>
</feature>
<sequence>MTNPNLYELVLKAKHGDKDSMNRILELFHPIIQQVCNRTNKNDRHDLRQHLAEKIIQSVIAYDMDTVPDYSTFCKLILH</sequence>
<evidence type="ECO:0000259" key="1">
    <source>
        <dbReference type="Pfam" id="PF12645"/>
    </source>
</evidence>
<dbReference type="EMBL" id="JAAIKC010000007">
    <property type="protein sequence ID" value="NEW07920.1"/>
    <property type="molecule type" value="Genomic_DNA"/>
</dbReference>
<gene>
    <name evidence="2" type="ORF">GK047_18125</name>
</gene>
<dbReference type="Pfam" id="PF12645">
    <property type="entry name" value="HTH_16"/>
    <property type="match status" value="1"/>
</dbReference>
<dbReference type="AlphaFoldDB" id="A0A6G4A0P8"/>
<name>A0A6G4A0P8_9BACL</name>
<organism evidence="2">
    <name type="scientific">Paenibacillus sp. SYP-B3998</name>
    <dbReference type="NCBI Taxonomy" id="2678564"/>
    <lineage>
        <taxon>Bacteria</taxon>
        <taxon>Bacillati</taxon>
        <taxon>Bacillota</taxon>
        <taxon>Bacilli</taxon>
        <taxon>Bacillales</taxon>
        <taxon>Paenibacillaceae</taxon>
        <taxon>Paenibacillus</taxon>
    </lineage>
</organism>
<proteinExistence type="predicted"/>
<dbReference type="InterPro" id="IPR024760">
    <property type="entry name" value="HTH_dom_conjug_TS-like"/>
</dbReference>
<reference evidence="2" key="1">
    <citation type="submission" date="2020-02" db="EMBL/GenBank/DDBJ databases">
        <authorList>
            <person name="Shen X.-R."/>
            <person name="Zhang Y.-X."/>
        </authorList>
    </citation>
    <scope>NUCLEOTIDE SEQUENCE</scope>
    <source>
        <strain evidence="2">SYP-B3998</strain>
    </source>
</reference>
<protein>
    <submittedName>
        <fullName evidence="2">Helix-turn-helix domain-containing protein</fullName>
    </submittedName>
</protein>
<accession>A0A6G4A0P8</accession>
<evidence type="ECO:0000313" key="2">
    <source>
        <dbReference type="EMBL" id="NEW07920.1"/>
    </source>
</evidence>
<comment type="caution">
    <text evidence="2">The sequence shown here is derived from an EMBL/GenBank/DDBJ whole genome shotgun (WGS) entry which is preliminary data.</text>
</comment>